<keyword evidence="2" id="KW-1185">Reference proteome</keyword>
<accession>A0A8H5XPX1</accession>
<dbReference type="Proteomes" id="UP000544331">
    <property type="component" value="Unassembled WGS sequence"/>
</dbReference>
<gene>
    <name evidence="1" type="ORF">FMUND_15349</name>
</gene>
<reference evidence="1 2" key="1">
    <citation type="submission" date="2020-05" db="EMBL/GenBank/DDBJ databases">
        <title>Identification and distribution of gene clusters putatively required for synthesis of sphingolipid metabolism inhibitors in phylogenetically diverse species of the filamentous fungus Fusarium.</title>
        <authorList>
            <person name="Kim H.-S."/>
            <person name="Busman M."/>
            <person name="Brown D.W."/>
            <person name="Divon H."/>
            <person name="Uhlig S."/>
            <person name="Proctor R.H."/>
        </authorList>
    </citation>
    <scope>NUCLEOTIDE SEQUENCE [LARGE SCALE GENOMIC DNA]</scope>
    <source>
        <strain evidence="1 2">NRRL 66235</strain>
    </source>
</reference>
<name>A0A8H5XPX1_9HYPO</name>
<comment type="caution">
    <text evidence="1">The sequence shown here is derived from an EMBL/GenBank/DDBJ whole genome shotgun (WGS) entry which is preliminary data.</text>
</comment>
<proteinExistence type="predicted"/>
<evidence type="ECO:0000313" key="2">
    <source>
        <dbReference type="Proteomes" id="UP000544331"/>
    </source>
</evidence>
<dbReference type="AlphaFoldDB" id="A0A8H5XPX1"/>
<organism evidence="1 2">
    <name type="scientific">Fusarium mundagurra</name>
    <dbReference type="NCBI Taxonomy" id="1567541"/>
    <lineage>
        <taxon>Eukaryota</taxon>
        <taxon>Fungi</taxon>
        <taxon>Dikarya</taxon>
        <taxon>Ascomycota</taxon>
        <taxon>Pezizomycotina</taxon>
        <taxon>Sordariomycetes</taxon>
        <taxon>Hypocreomycetidae</taxon>
        <taxon>Hypocreales</taxon>
        <taxon>Nectriaceae</taxon>
        <taxon>Fusarium</taxon>
        <taxon>Fusarium fujikuroi species complex</taxon>
    </lineage>
</organism>
<evidence type="ECO:0000313" key="1">
    <source>
        <dbReference type="EMBL" id="KAF5697609.1"/>
    </source>
</evidence>
<sequence>MTNEERDISQLAGLDSYGEQYSKNWALNAERSRLEAEIAHLNYLLVAHRDCCGASQVCTHSMHLGPPQNTPPPVKRPVPCPQIWGWALAIVTPAAINGLPNAFATRCAPSQWYRNAFMTEMEDMDFRRSHLAVTATSNPFIVKMAPRWSEKVETKVKRLLQVAP</sequence>
<dbReference type="EMBL" id="JAAOAN010001000">
    <property type="protein sequence ID" value="KAF5697609.1"/>
    <property type="molecule type" value="Genomic_DNA"/>
</dbReference>
<dbReference type="OrthoDB" id="5045861at2759"/>
<protein>
    <submittedName>
        <fullName evidence="1">Uncharacterized protein</fullName>
    </submittedName>
</protein>